<dbReference type="Pfam" id="PF16213">
    <property type="entry name" value="DCB"/>
    <property type="match status" value="1"/>
</dbReference>
<dbReference type="InterPro" id="IPR032629">
    <property type="entry name" value="DCB_dom"/>
</dbReference>
<name>A0A7J6LWB7_PEROL</name>
<evidence type="ECO:0000259" key="3">
    <source>
        <dbReference type="Pfam" id="PF16206"/>
    </source>
</evidence>
<feature type="domain" description="Mon2 C-terminal" evidence="3">
    <location>
        <begin position="894"/>
        <end position="1148"/>
    </location>
</feature>
<dbReference type="InterPro" id="IPR016024">
    <property type="entry name" value="ARM-type_fold"/>
</dbReference>
<dbReference type="PROSITE" id="PS50077">
    <property type="entry name" value="HEAT_REPEAT"/>
    <property type="match status" value="1"/>
</dbReference>
<dbReference type="Pfam" id="PF16206">
    <property type="entry name" value="Mon2_C"/>
    <property type="match status" value="1"/>
</dbReference>
<dbReference type="Gene3D" id="1.25.10.10">
    <property type="entry name" value="Leucine-rich Repeat Variant"/>
    <property type="match status" value="1"/>
</dbReference>
<dbReference type="InterPro" id="IPR021133">
    <property type="entry name" value="HEAT_type_2"/>
</dbReference>
<evidence type="ECO:0000256" key="2">
    <source>
        <dbReference type="SAM" id="MobiDB-lite"/>
    </source>
</evidence>
<sequence>MAPSTSSSSSPSSSPHPSIAVDASCRRSVAHDVEAELRIICLESRKKYSQIKEHSERVIAKLIASDGDVPVEEVLAVIIVASETHNPRLLLPCLGCIQRLIMGQLVNTPKRLTTVVTYLHDRANDTDPTVQVKALQTILLLLTPPFAPLLTNSELLMRQLLSACVILLNSESSLVRHTAVACLRQVADFLLDGADKAYHSLSEKDLENLGSSGRNGGRSKGQSASLMVEAMPVPDRLPSGPLRLLFLFVHDLCLISLGRASRCKWLGELAISRTLALELIESAVAVEADVFASLPDFTELAREVVVPTVESTIAVCQYDFKVLIRALRIVYRLCSYPPLCLKLAREICGDSSAPGEQSLHGPSRGLVPLMLRQLLLRHDRPLWARSAVLETFKKILQSDDSSSGFLNTLFLGSSSSSSALSSSPLDDTVAASDDGSSSSSPAASTGRDVHIDPKSNRFVELVNSLSHVLHHLWFASVPTQPDTSDGSMRMFGLYDADPSQAATGSDLLALGVAHVFAGEGGVSLLDCLADSEPPTSVNPSFGAALAAETILLLVEHIKSCDMLACSWAPLLSSLSLLLSVRLPQSHSEGGGETVRHADDEEAFDVFLQSVLNALERLLLGCAKFPQLSSGRDSCLEALAKESLPRKGAQELDSHTATCAKGLLNICHRSGERLSVPGWTLALRTFETLYLRFINAQQQQSGATISDSGLECQVLAVSMDSLFSTPPDADGSFVDMVDALVHRDTCWALERLAMALASADSRRLDLVLDTIVSPALRTSRHPEEAAICAGKVLMGHINRQGCCPRSLIAPLKSFTTSAPETVVSILKDLMVRSPVATELDAAGWVSLSELIRDLCDVPTAVGASRASSTGKRSSQLMTNQLHSSVYSTLEALVMDCIDVLPNASVALIIDGLQRLSTNSVINTSLKALALLWNVSDALLRRMSGQDGGVSDHSRRHYSVGSTTTDGTPAAPAVQPATFDPQESGRLWFDLLTKFQSVSLDPRPSVRHCAIRTMVSMLTAACGCPGVDAPSAVGLICDTLSEVVQASTAPSTVDVRPEDSSGRGSYEGLIVHHSRDSVQKQWNETCVLVLEGSVSVISKYHSCMTPQELDNPTAEILTFIRSHLDGQDGEVHDACANALVELLRLGADEKDGKLWSNGWQLVAYVADTLVEEPVLSEETGVSLPLSLAELVKDPQCLAAFRSDDVIVLALLVMATITRPSTYLQSALPFKDFWVPTTLSDTNQQRGRSISVGDGVSAGLHEVASRGRCAQLLWGKAESSPSQDARYRRLPETVKSPVVEARLDGDCSDECHQPTATEAIVFSRTTQRLPHKFMELWSVLDLLLATSDLPEASLEVLVQLLCNGFLDVNFCLRDSLTAALAVRAGSTCELIATKLAPSSKVKSAVLMFVTSAALDLMRTYYAGGTGGGQSWKASGLWELAAEMLSTVLDQLNTLGGITDDERSFWSDGVEEVCKYLPSVLQIHYRYCQPPRGVSTPADGKKEDNNNNNKPDWATVSAVAVLIALCRSNFANPTTVVGLTSKLCDARTRSSGDLGRCALRVLFAVAIPHGMLWSPEDARARSIMIADRWVGHRYSGDGRSAAASSASPASADGEVRDAGKDIGPPLRRLATSELCRRVCCTLSQYAEDEASTPDKPMVRPRTDQVLFLLNRLCDAADEQLLLATLPALSKLVANTREEEEVRRAASQVMLSLADVLGSKAAYNRLVGADFV</sequence>
<feature type="region of interest" description="Disordered" evidence="2">
    <location>
        <begin position="416"/>
        <end position="449"/>
    </location>
</feature>
<proteinExistence type="predicted"/>
<dbReference type="SUPFAM" id="SSF48371">
    <property type="entry name" value="ARM repeat"/>
    <property type="match status" value="1"/>
</dbReference>
<feature type="region of interest" description="Disordered" evidence="2">
    <location>
        <begin position="948"/>
        <end position="973"/>
    </location>
</feature>
<organism evidence="5 6">
    <name type="scientific">Perkinsus olseni</name>
    <name type="common">Perkinsus atlanticus</name>
    <dbReference type="NCBI Taxonomy" id="32597"/>
    <lineage>
        <taxon>Eukaryota</taxon>
        <taxon>Sar</taxon>
        <taxon>Alveolata</taxon>
        <taxon>Perkinsozoa</taxon>
        <taxon>Perkinsea</taxon>
        <taxon>Perkinsida</taxon>
        <taxon>Perkinsidae</taxon>
        <taxon>Perkinsus</taxon>
    </lineage>
</organism>
<comment type="caution">
    <text evidence="5">The sequence shown here is derived from an EMBL/GenBank/DDBJ whole genome shotgun (WGS) entry which is preliminary data.</text>
</comment>
<reference evidence="5 6" key="1">
    <citation type="submission" date="2020-04" db="EMBL/GenBank/DDBJ databases">
        <title>Perkinsus olseni comparative genomics.</title>
        <authorList>
            <person name="Bogema D.R."/>
        </authorList>
    </citation>
    <scope>NUCLEOTIDE SEQUENCE [LARGE SCALE GENOMIC DNA]</scope>
    <source>
        <strain evidence="5">ATCC PRA-179</strain>
    </source>
</reference>
<dbReference type="OrthoDB" id="294853at2759"/>
<evidence type="ECO:0000313" key="5">
    <source>
        <dbReference type="EMBL" id="KAF4663091.1"/>
    </source>
</evidence>
<feature type="compositionally biased region" description="Low complexity" evidence="2">
    <location>
        <begin position="1596"/>
        <end position="1607"/>
    </location>
</feature>
<gene>
    <name evidence="5" type="primary">MON2</name>
    <name evidence="5" type="ORF">FOZ61_001960</name>
</gene>
<feature type="repeat" description="HEAT" evidence="1">
    <location>
        <begin position="1680"/>
        <end position="1720"/>
    </location>
</feature>
<feature type="domain" description="Mon2/Sec7/BIG1-like dimerisation and cyclophilin-binding" evidence="4">
    <location>
        <begin position="28"/>
        <end position="192"/>
    </location>
</feature>
<dbReference type="InterPro" id="IPR011989">
    <property type="entry name" value="ARM-like"/>
</dbReference>
<feature type="compositionally biased region" description="Low complexity" evidence="2">
    <location>
        <begin position="416"/>
        <end position="444"/>
    </location>
</feature>
<accession>A0A7J6LWB7</accession>
<feature type="compositionally biased region" description="Low complexity" evidence="2">
    <location>
        <begin position="1"/>
        <end position="18"/>
    </location>
</feature>
<feature type="region of interest" description="Disordered" evidence="2">
    <location>
        <begin position="1"/>
        <end position="20"/>
    </location>
</feature>
<dbReference type="InterPro" id="IPR032817">
    <property type="entry name" value="Mon2_C"/>
</dbReference>
<feature type="region of interest" description="Disordered" evidence="2">
    <location>
        <begin position="1595"/>
        <end position="1620"/>
    </location>
</feature>
<protein>
    <submittedName>
        <fullName evidence="5">Endocytosis and vacuole integrity protein</fullName>
    </submittedName>
</protein>
<evidence type="ECO:0000313" key="6">
    <source>
        <dbReference type="Proteomes" id="UP000570595"/>
    </source>
</evidence>
<dbReference type="Proteomes" id="UP000570595">
    <property type="component" value="Unassembled WGS sequence"/>
</dbReference>
<evidence type="ECO:0000259" key="4">
    <source>
        <dbReference type="Pfam" id="PF16213"/>
    </source>
</evidence>
<evidence type="ECO:0000256" key="1">
    <source>
        <dbReference type="PROSITE-ProRule" id="PRU00103"/>
    </source>
</evidence>
<dbReference type="EMBL" id="JABAHT010000151">
    <property type="protein sequence ID" value="KAF4663091.1"/>
    <property type="molecule type" value="Genomic_DNA"/>
</dbReference>